<feature type="compositionally biased region" description="Acidic residues" evidence="1">
    <location>
        <begin position="107"/>
        <end position="117"/>
    </location>
</feature>
<dbReference type="EMBL" id="FJOG01000013">
    <property type="protein sequence ID" value="CZR59096.1"/>
    <property type="molecule type" value="Genomic_DNA"/>
</dbReference>
<dbReference type="Proteomes" id="UP000184330">
    <property type="component" value="Unassembled WGS sequence"/>
</dbReference>
<dbReference type="AlphaFoldDB" id="A0A1L7X237"/>
<keyword evidence="2" id="KW-0812">Transmembrane</keyword>
<gene>
    <name evidence="4" type="ORF">PAC_08988</name>
</gene>
<dbReference type="OrthoDB" id="3546297at2759"/>
<name>A0A1L7X237_9HELO</name>
<keyword evidence="2" id="KW-0472">Membrane</keyword>
<dbReference type="Pfam" id="PF20237">
    <property type="entry name" value="DUF6594"/>
    <property type="match status" value="1"/>
</dbReference>
<evidence type="ECO:0000313" key="5">
    <source>
        <dbReference type="Proteomes" id="UP000184330"/>
    </source>
</evidence>
<feature type="compositionally biased region" description="Polar residues" evidence="1">
    <location>
        <begin position="15"/>
        <end position="26"/>
    </location>
</feature>
<feature type="domain" description="DUF6594" evidence="3">
    <location>
        <begin position="341"/>
        <end position="407"/>
    </location>
</feature>
<feature type="transmembrane region" description="Helical" evidence="2">
    <location>
        <begin position="344"/>
        <end position="363"/>
    </location>
</feature>
<keyword evidence="2" id="KW-1133">Transmembrane helix</keyword>
<organism evidence="4 5">
    <name type="scientific">Phialocephala subalpina</name>
    <dbReference type="NCBI Taxonomy" id="576137"/>
    <lineage>
        <taxon>Eukaryota</taxon>
        <taxon>Fungi</taxon>
        <taxon>Dikarya</taxon>
        <taxon>Ascomycota</taxon>
        <taxon>Pezizomycotina</taxon>
        <taxon>Leotiomycetes</taxon>
        <taxon>Helotiales</taxon>
        <taxon>Mollisiaceae</taxon>
        <taxon>Phialocephala</taxon>
        <taxon>Phialocephala fortinii species complex</taxon>
    </lineage>
</organism>
<feature type="compositionally biased region" description="Basic and acidic residues" evidence="1">
    <location>
        <begin position="118"/>
        <end position="136"/>
    </location>
</feature>
<reference evidence="4 5" key="1">
    <citation type="submission" date="2016-03" db="EMBL/GenBank/DDBJ databases">
        <authorList>
            <person name="Ploux O."/>
        </authorList>
    </citation>
    <scope>NUCLEOTIDE SEQUENCE [LARGE SCALE GENOMIC DNA]</scope>
    <source>
        <strain evidence="4 5">UAMH 11012</strain>
    </source>
</reference>
<proteinExistence type="predicted"/>
<feature type="region of interest" description="Disordered" evidence="1">
    <location>
        <begin position="1"/>
        <end position="163"/>
    </location>
</feature>
<sequence length="417" mass="46180">MDLATSDIENDESIRVNTKGKQTIRFSTEPDLEKGLFEESASDDIGETASAHEAGASSHHAGEGEEEQSFQTASESWKNKREKKQGDSRRLKCKLGGKLDGQKKEDDYVDTEIIEEEITPKVEDAPEVETAPKENEVSTEQSGQEGDAENETAPHPAPAVIPSKLAMRRGILKVFMGEEPTTPTKGSSKKAKKTLESDFEEGLRQAHGERTTYSQDGSTTALTFKYGNKWTYSNYLGRHMHNYVRLQALNEWEEIKKFALIGRDNDPFIITNGKTINRAVLNEVITKWRSEARSSLEPLLDADFPASSTLPPRRDRNDKYIKVYGRSRIIINRLNDKEQLLKRIGMAPLGGAFLIGPMLIMVLHKSLHTTLLTTSICVAGFGLVMAVFLEDHFDILSGIAAYAAVLVVFVGTSGDGS</sequence>
<evidence type="ECO:0000313" key="4">
    <source>
        <dbReference type="EMBL" id="CZR59096.1"/>
    </source>
</evidence>
<evidence type="ECO:0000256" key="1">
    <source>
        <dbReference type="SAM" id="MobiDB-lite"/>
    </source>
</evidence>
<dbReference type="STRING" id="576137.A0A1L7X237"/>
<accession>A0A1L7X237</accession>
<keyword evidence="5" id="KW-1185">Reference proteome</keyword>
<feature type="compositionally biased region" description="Low complexity" evidence="1">
    <location>
        <begin position="49"/>
        <end position="59"/>
    </location>
</feature>
<evidence type="ECO:0000259" key="3">
    <source>
        <dbReference type="Pfam" id="PF20237"/>
    </source>
</evidence>
<evidence type="ECO:0000256" key="2">
    <source>
        <dbReference type="SAM" id="Phobius"/>
    </source>
</evidence>
<feature type="transmembrane region" description="Helical" evidence="2">
    <location>
        <begin position="395"/>
        <end position="414"/>
    </location>
</feature>
<dbReference type="InterPro" id="IPR046529">
    <property type="entry name" value="DUF6594"/>
</dbReference>
<feature type="transmembrane region" description="Helical" evidence="2">
    <location>
        <begin position="370"/>
        <end position="389"/>
    </location>
</feature>
<protein>
    <recommendedName>
        <fullName evidence="3">DUF6594 domain-containing protein</fullName>
    </recommendedName>
</protein>